<organism evidence="2 3">
    <name type="scientific">Tumebacillus amylolyticus</name>
    <dbReference type="NCBI Taxonomy" id="2801339"/>
    <lineage>
        <taxon>Bacteria</taxon>
        <taxon>Bacillati</taxon>
        <taxon>Bacillota</taxon>
        <taxon>Bacilli</taxon>
        <taxon>Bacillales</taxon>
        <taxon>Alicyclobacillaceae</taxon>
        <taxon>Tumebacillus</taxon>
    </lineage>
</organism>
<dbReference type="Pfam" id="PF00581">
    <property type="entry name" value="Rhodanese"/>
    <property type="match status" value="1"/>
</dbReference>
<dbReference type="InterPro" id="IPR036873">
    <property type="entry name" value="Rhodanese-like_dom_sf"/>
</dbReference>
<dbReference type="SUPFAM" id="SSF52821">
    <property type="entry name" value="Rhodanese/Cell cycle control phosphatase"/>
    <property type="match status" value="1"/>
</dbReference>
<dbReference type="PANTHER" id="PTHR43031">
    <property type="entry name" value="FAD-DEPENDENT OXIDOREDUCTASE"/>
    <property type="match status" value="1"/>
</dbReference>
<reference evidence="2 3" key="1">
    <citation type="submission" date="2021-01" db="EMBL/GenBank/DDBJ databases">
        <title>Tumebacillus sp. strain ITR2 16S ribosomal RNA gene Genome sequencing and assembly.</title>
        <authorList>
            <person name="Kang M."/>
        </authorList>
    </citation>
    <scope>NUCLEOTIDE SEQUENCE [LARGE SCALE GENOMIC DNA]</scope>
    <source>
        <strain evidence="2 3">ITR2</strain>
    </source>
</reference>
<dbReference type="RefSeq" id="WP_201635371.1">
    <property type="nucleotide sequence ID" value="NZ_JAEQNB010000003.1"/>
</dbReference>
<name>A0ABS1JAW9_9BACL</name>
<keyword evidence="3" id="KW-1185">Reference proteome</keyword>
<dbReference type="InterPro" id="IPR001763">
    <property type="entry name" value="Rhodanese-like_dom"/>
</dbReference>
<evidence type="ECO:0000313" key="3">
    <source>
        <dbReference type="Proteomes" id="UP000602284"/>
    </source>
</evidence>
<accession>A0ABS1JAW9</accession>
<dbReference type="InterPro" id="IPR050229">
    <property type="entry name" value="GlpE_sulfurtransferase"/>
</dbReference>
<dbReference type="PANTHER" id="PTHR43031:SF17">
    <property type="entry name" value="SULFURTRANSFERASE YTWF-RELATED"/>
    <property type="match status" value="1"/>
</dbReference>
<proteinExistence type="predicted"/>
<feature type="domain" description="Rhodanese" evidence="1">
    <location>
        <begin position="18"/>
        <end position="107"/>
    </location>
</feature>
<dbReference type="EMBL" id="JAEQNB010000003">
    <property type="protein sequence ID" value="MBL0387413.1"/>
    <property type="molecule type" value="Genomic_DNA"/>
</dbReference>
<dbReference type="Proteomes" id="UP000602284">
    <property type="component" value="Unassembled WGS sequence"/>
</dbReference>
<sequence>MAKPGVTNADEIWARIQSGEDLQVVDVRENEEVATHGIIPGARHIRVADMETRWNELDPSCETIVVCRSGRRSKAVCNFLQKQGFGNLKNMVDGMLAWKGEREEYYP</sequence>
<protein>
    <submittedName>
        <fullName evidence="2">Rhodanese-like domain-containing protein</fullName>
    </submittedName>
</protein>
<gene>
    <name evidence="2" type="ORF">JJB07_12190</name>
</gene>
<evidence type="ECO:0000259" key="1">
    <source>
        <dbReference type="PROSITE" id="PS50206"/>
    </source>
</evidence>
<dbReference type="SMART" id="SM00450">
    <property type="entry name" value="RHOD"/>
    <property type="match status" value="1"/>
</dbReference>
<evidence type="ECO:0000313" key="2">
    <source>
        <dbReference type="EMBL" id="MBL0387413.1"/>
    </source>
</evidence>
<dbReference type="PROSITE" id="PS50206">
    <property type="entry name" value="RHODANESE_3"/>
    <property type="match status" value="1"/>
</dbReference>
<dbReference type="Gene3D" id="3.40.250.10">
    <property type="entry name" value="Rhodanese-like domain"/>
    <property type="match status" value="1"/>
</dbReference>
<comment type="caution">
    <text evidence="2">The sequence shown here is derived from an EMBL/GenBank/DDBJ whole genome shotgun (WGS) entry which is preliminary data.</text>
</comment>
<dbReference type="CDD" id="cd00158">
    <property type="entry name" value="RHOD"/>
    <property type="match status" value="1"/>
</dbReference>